<feature type="region of interest" description="Disordered" evidence="1">
    <location>
        <begin position="1"/>
        <end position="38"/>
    </location>
</feature>
<feature type="compositionally biased region" description="Basic and acidic residues" evidence="1">
    <location>
        <begin position="1"/>
        <end position="16"/>
    </location>
</feature>
<evidence type="ECO:0000313" key="4">
    <source>
        <dbReference type="Proteomes" id="UP000009374"/>
    </source>
</evidence>
<dbReference type="InterPro" id="IPR013766">
    <property type="entry name" value="Thioredoxin_domain"/>
</dbReference>
<organism evidence="3 4">
    <name type="scientific">Leptospirillum ferrodiazotrophum</name>
    <dbReference type="NCBI Taxonomy" id="412449"/>
    <lineage>
        <taxon>Bacteria</taxon>
        <taxon>Pseudomonadati</taxon>
        <taxon>Nitrospirota</taxon>
        <taxon>Nitrospiria</taxon>
        <taxon>Nitrospirales</taxon>
        <taxon>Nitrospiraceae</taxon>
        <taxon>Leptospirillum</taxon>
    </lineage>
</organism>
<dbReference type="Pfam" id="PF00578">
    <property type="entry name" value="AhpC-TSA"/>
    <property type="match status" value="1"/>
</dbReference>
<dbReference type="Gene3D" id="3.40.30.10">
    <property type="entry name" value="Glutaredoxin"/>
    <property type="match status" value="1"/>
</dbReference>
<dbReference type="InterPro" id="IPR000866">
    <property type="entry name" value="AhpC/TSA"/>
</dbReference>
<dbReference type="PROSITE" id="PS51352">
    <property type="entry name" value="THIOREDOXIN_2"/>
    <property type="match status" value="1"/>
</dbReference>
<dbReference type="GO" id="GO:0016491">
    <property type="term" value="F:oxidoreductase activity"/>
    <property type="evidence" value="ECO:0007669"/>
    <property type="project" value="InterPro"/>
</dbReference>
<dbReference type="InterPro" id="IPR050553">
    <property type="entry name" value="Thioredoxin_ResA/DsbE_sf"/>
</dbReference>
<dbReference type="PANTHER" id="PTHR42852:SF13">
    <property type="entry name" value="PROTEIN DIPZ"/>
    <property type="match status" value="1"/>
</dbReference>
<accession>C6I115</accession>
<dbReference type="Proteomes" id="UP000009374">
    <property type="component" value="Unassembled WGS sequence"/>
</dbReference>
<evidence type="ECO:0000256" key="1">
    <source>
        <dbReference type="SAM" id="MobiDB-lite"/>
    </source>
</evidence>
<name>C6I115_9BACT</name>
<keyword evidence="4" id="KW-1185">Reference proteome</keyword>
<dbReference type="PANTHER" id="PTHR42852">
    <property type="entry name" value="THIOL:DISULFIDE INTERCHANGE PROTEIN DSBE"/>
    <property type="match status" value="1"/>
</dbReference>
<evidence type="ECO:0000259" key="2">
    <source>
        <dbReference type="PROSITE" id="PS51352"/>
    </source>
</evidence>
<gene>
    <name evidence="3" type="ORF">UBAL3_96150008</name>
</gene>
<dbReference type="CDD" id="cd02966">
    <property type="entry name" value="TlpA_like_family"/>
    <property type="match status" value="1"/>
</dbReference>
<dbReference type="EMBL" id="GG693890">
    <property type="protein sequence ID" value="EES51443.1"/>
    <property type="molecule type" value="Genomic_DNA"/>
</dbReference>
<evidence type="ECO:0000313" key="3">
    <source>
        <dbReference type="EMBL" id="EES51443.1"/>
    </source>
</evidence>
<protein>
    <submittedName>
        <fullName evidence="3">Putative thioredoxin family protein</fullName>
    </submittedName>
</protein>
<sequence>MRRPEAMDGRGREIVHRSGGIGTGSGQGRERPSGGRPGAAMGGRLLAGLLGSLLLLFSPGPARAFHQEDSLGISLFDTRESAPEIQAPDLSGKMRTLSSFRGKVVLLNFWATWCDACRDEIPALVALSRSLRGEPFAVVSVAMDRRTGHIPPFVRKYGIDYPVLEGRKGEVDSRYFGMGLPQSYVIRPDGTLVGRAMGARPWSSPEFVRYFRDLGKQATPTGEKGGRRNP</sequence>
<reference evidence="3 4" key="1">
    <citation type="journal article" date="2009" name="Appl. Environ. Microbiol.">
        <title>Community genomic and proteomic analyses of chemoautotrophic iron-oxidizing "Leptospirillum rubarum" (Group II) and "Leptospirillum ferrodiazotrophum" (Group III) bacteria in acid mine drainage biofilms.</title>
        <authorList>
            <person name="Goltsman D.S."/>
            <person name="Denef V.J."/>
            <person name="Singer S.W."/>
            <person name="VerBerkmoes N.C."/>
            <person name="Lefsrud M."/>
            <person name="Mueller R.S."/>
            <person name="Dick G.J."/>
            <person name="Sun C.L."/>
            <person name="Wheeler K.E."/>
            <person name="Zemla A."/>
            <person name="Baker B.J."/>
            <person name="Hauser L."/>
            <person name="Land M."/>
            <person name="Shah M.B."/>
            <person name="Thelen M.P."/>
            <person name="Hettich R.L."/>
            <person name="Banfield J.F."/>
        </authorList>
    </citation>
    <scope>NUCLEOTIDE SEQUENCE [LARGE SCALE GENOMIC DNA]</scope>
</reference>
<dbReference type="InterPro" id="IPR036249">
    <property type="entry name" value="Thioredoxin-like_sf"/>
</dbReference>
<proteinExistence type="predicted"/>
<feature type="domain" description="Thioredoxin" evidence="2">
    <location>
        <begin position="76"/>
        <end position="216"/>
    </location>
</feature>
<dbReference type="SUPFAM" id="SSF52833">
    <property type="entry name" value="Thioredoxin-like"/>
    <property type="match status" value="1"/>
</dbReference>
<dbReference type="AlphaFoldDB" id="C6I115"/>
<dbReference type="GO" id="GO:0016209">
    <property type="term" value="F:antioxidant activity"/>
    <property type="evidence" value="ECO:0007669"/>
    <property type="project" value="InterPro"/>
</dbReference>